<accession>A0A8H7CIQ8</accession>
<proteinExistence type="predicted"/>
<name>A0A8H7CIQ8_9AGAR</name>
<reference evidence="1" key="1">
    <citation type="submission" date="2020-05" db="EMBL/GenBank/DDBJ databases">
        <title>Mycena genomes resolve the evolution of fungal bioluminescence.</title>
        <authorList>
            <person name="Tsai I.J."/>
        </authorList>
    </citation>
    <scope>NUCLEOTIDE SEQUENCE</scope>
    <source>
        <strain evidence="1">CCC161011</strain>
    </source>
</reference>
<dbReference type="AlphaFoldDB" id="A0A8H7CIQ8"/>
<evidence type="ECO:0000313" key="2">
    <source>
        <dbReference type="Proteomes" id="UP000620124"/>
    </source>
</evidence>
<keyword evidence="2" id="KW-1185">Reference proteome</keyword>
<dbReference type="Proteomes" id="UP000620124">
    <property type="component" value="Unassembled WGS sequence"/>
</dbReference>
<evidence type="ECO:0000313" key="1">
    <source>
        <dbReference type="EMBL" id="KAF7339174.1"/>
    </source>
</evidence>
<dbReference type="EMBL" id="JACAZI010000020">
    <property type="protein sequence ID" value="KAF7339174.1"/>
    <property type="molecule type" value="Genomic_DNA"/>
</dbReference>
<comment type="caution">
    <text evidence="1">The sequence shown here is derived from an EMBL/GenBank/DDBJ whole genome shotgun (WGS) entry which is preliminary data.</text>
</comment>
<gene>
    <name evidence="1" type="ORF">MVEN_01994700</name>
</gene>
<dbReference type="OrthoDB" id="3051202at2759"/>
<sequence>MSIRVNGVSCSAVVRSMAPRLAISSAFIASLPLGRSPDGDAITVTTADETLTVKLYLAGTLGLEANLREHLLFMGRPVPATFDPFEYYLGSVLLARQFLSSDNPHVVESVTYPTVICTVHESTAVHSLRPLSSTRRLCSDKTSSPPVPPSSLLLDVPFSLSPSLPSSSSRVPAHRTHGERPVEDGHDILSSLLLSPDETRNVFISFQISWHVRLPSRPIFFLVPVLVKHRLNILAAAQLHPIVFKTDLN</sequence>
<protein>
    <submittedName>
        <fullName evidence="1">Uncharacterized protein</fullName>
    </submittedName>
</protein>
<organism evidence="1 2">
    <name type="scientific">Mycena venus</name>
    <dbReference type="NCBI Taxonomy" id="2733690"/>
    <lineage>
        <taxon>Eukaryota</taxon>
        <taxon>Fungi</taxon>
        <taxon>Dikarya</taxon>
        <taxon>Basidiomycota</taxon>
        <taxon>Agaricomycotina</taxon>
        <taxon>Agaricomycetes</taxon>
        <taxon>Agaricomycetidae</taxon>
        <taxon>Agaricales</taxon>
        <taxon>Marasmiineae</taxon>
        <taxon>Mycenaceae</taxon>
        <taxon>Mycena</taxon>
    </lineage>
</organism>